<dbReference type="RefSeq" id="WP_012127472.1">
    <property type="nucleotide sequence ID" value="NC_009783.1"/>
</dbReference>
<evidence type="ECO:0000313" key="3">
    <source>
        <dbReference type="Proteomes" id="UP000008152"/>
    </source>
</evidence>
<dbReference type="EMBL" id="CP000789">
    <property type="protein sequence ID" value="ABU70606.1"/>
    <property type="molecule type" value="Genomic_DNA"/>
</dbReference>
<sequence>MPFTVDVKGRNTQFFTVFQPIFDLEENKLVAVEALSRVSSEENIESILRQVSLEGNSRKFTLGLLQEIASICKELPGSIEYLSVNIAMEHMCSRYLCDDLEGLRRELFKHDIRLMVELTESQPYPFQQSSEGKTLLRNIKELQQKGGLVAIDDYGKGFNVGEAIVSHLMPDVLKIDREVVQKPNEHKEVWSSVKSLLNGCKIKVVAEGIENVKDIDFVMNEGIRLCQGFYLGRPASL</sequence>
<dbReference type="SUPFAM" id="SSF141868">
    <property type="entry name" value="EAL domain-like"/>
    <property type="match status" value="1"/>
</dbReference>
<proteinExistence type="predicted"/>
<dbReference type="PANTHER" id="PTHR33121:SF76">
    <property type="entry name" value="SIGNALING PROTEIN"/>
    <property type="match status" value="1"/>
</dbReference>
<accession>A7MRS5</accession>
<protein>
    <recommendedName>
        <fullName evidence="1">EAL domain-containing protein</fullName>
    </recommendedName>
</protein>
<organism evidence="2 3">
    <name type="scientific">Vibrio campbellii (strain ATCC BAA-1116)</name>
    <dbReference type="NCBI Taxonomy" id="2902295"/>
    <lineage>
        <taxon>Bacteria</taxon>
        <taxon>Pseudomonadati</taxon>
        <taxon>Pseudomonadota</taxon>
        <taxon>Gammaproteobacteria</taxon>
        <taxon>Vibrionales</taxon>
        <taxon>Vibrionaceae</taxon>
        <taxon>Vibrio</taxon>
    </lineage>
</organism>
<dbReference type="GO" id="GO:0071111">
    <property type="term" value="F:cyclic-guanylate-specific phosphodiesterase activity"/>
    <property type="evidence" value="ECO:0007669"/>
    <property type="project" value="InterPro"/>
</dbReference>
<dbReference type="PANTHER" id="PTHR33121">
    <property type="entry name" value="CYCLIC DI-GMP PHOSPHODIESTERASE PDEF"/>
    <property type="match status" value="1"/>
</dbReference>
<dbReference type="Pfam" id="PF00563">
    <property type="entry name" value="EAL"/>
    <property type="match status" value="1"/>
</dbReference>
<evidence type="ECO:0000259" key="1">
    <source>
        <dbReference type="PROSITE" id="PS50883"/>
    </source>
</evidence>
<dbReference type="CDD" id="cd01948">
    <property type="entry name" value="EAL"/>
    <property type="match status" value="1"/>
</dbReference>
<dbReference type="AlphaFoldDB" id="A7MRS5"/>
<name>A7MRS5_VIBC1</name>
<dbReference type="PROSITE" id="PS50883">
    <property type="entry name" value="EAL"/>
    <property type="match status" value="1"/>
</dbReference>
<dbReference type="PATRIC" id="fig|338187.25.peg.1026"/>
<dbReference type="Gene3D" id="3.20.20.450">
    <property type="entry name" value="EAL domain"/>
    <property type="match status" value="1"/>
</dbReference>
<evidence type="ECO:0000313" key="2">
    <source>
        <dbReference type="EMBL" id="ABU70606.1"/>
    </source>
</evidence>
<dbReference type="SMART" id="SM00052">
    <property type="entry name" value="EAL"/>
    <property type="match status" value="1"/>
</dbReference>
<dbReference type="Proteomes" id="UP000008152">
    <property type="component" value="Chromosome I"/>
</dbReference>
<dbReference type="KEGG" id="vha:VIBHAR_01637"/>
<gene>
    <name evidence="2" type="ordered locus">VIBHAR_01637</name>
</gene>
<dbReference type="InterPro" id="IPR035919">
    <property type="entry name" value="EAL_sf"/>
</dbReference>
<dbReference type="InterPro" id="IPR050706">
    <property type="entry name" value="Cyclic-di-GMP_PDE-like"/>
</dbReference>
<feature type="domain" description="EAL" evidence="1">
    <location>
        <begin position="1"/>
        <end position="237"/>
    </location>
</feature>
<reference evidence="2 3" key="1">
    <citation type="submission" date="2007-08" db="EMBL/GenBank/DDBJ databases">
        <authorList>
            <consortium name="The Vibrio harveyi Genome Sequencing Project"/>
            <person name="Bassler B."/>
            <person name="Clifton S.W."/>
            <person name="Fulton L."/>
            <person name="Delehaunty K."/>
            <person name="Fronick C."/>
            <person name="Harrison M."/>
            <person name="Markivic C."/>
            <person name="Fulton R."/>
            <person name="Tin-Wollam A.-M."/>
            <person name="Shah N."/>
            <person name="Pepin K."/>
            <person name="Nash W."/>
            <person name="Thiruvilangam P."/>
            <person name="Bhonagiri V."/>
            <person name="Waters C."/>
            <person name="Tu K.C."/>
            <person name="Irgon J."/>
            <person name="Wilson R.K."/>
        </authorList>
    </citation>
    <scope>NUCLEOTIDE SEQUENCE [LARGE SCALE GENOMIC DNA]</scope>
    <source>
        <strain evidence="3">ATCC BAA-1116 / BB120</strain>
    </source>
</reference>
<dbReference type="InterPro" id="IPR001633">
    <property type="entry name" value="EAL_dom"/>
</dbReference>